<dbReference type="Gene3D" id="1.10.340.70">
    <property type="match status" value="1"/>
</dbReference>
<dbReference type="Pfam" id="PF17919">
    <property type="entry name" value="RT_RNaseH_2"/>
    <property type="match status" value="1"/>
</dbReference>
<dbReference type="GO" id="GO:0004190">
    <property type="term" value="F:aspartic-type endopeptidase activity"/>
    <property type="evidence" value="ECO:0007669"/>
    <property type="project" value="InterPro"/>
</dbReference>
<keyword evidence="7" id="KW-0695">RNA-directed DNA polymerase</keyword>
<dbReference type="InterPro" id="IPR001969">
    <property type="entry name" value="Aspartic_peptidase_AS"/>
</dbReference>
<dbReference type="CDD" id="cd00303">
    <property type="entry name" value="retropepsin_like"/>
    <property type="match status" value="1"/>
</dbReference>
<evidence type="ECO:0000256" key="4">
    <source>
        <dbReference type="SAM" id="MobiDB-lite"/>
    </source>
</evidence>
<feature type="compositionally biased region" description="Acidic residues" evidence="4">
    <location>
        <begin position="42"/>
        <end position="59"/>
    </location>
</feature>
<organism evidence="7">
    <name type="scientific">Tanacetum cinerariifolium</name>
    <name type="common">Dalmatian daisy</name>
    <name type="synonym">Chrysanthemum cinerariifolium</name>
    <dbReference type="NCBI Taxonomy" id="118510"/>
    <lineage>
        <taxon>Eukaryota</taxon>
        <taxon>Viridiplantae</taxon>
        <taxon>Streptophyta</taxon>
        <taxon>Embryophyta</taxon>
        <taxon>Tracheophyta</taxon>
        <taxon>Spermatophyta</taxon>
        <taxon>Magnoliopsida</taxon>
        <taxon>eudicotyledons</taxon>
        <taxon>Gunneridae</taxon>
        <taxon>Pentapetalae</taxon>
        <taxon>asterids</taxon>
        <taxon>campanulids</taxon>
        <taxon>Asterales</taxon>
        <taxon>Asteraceae</taxon>
        <taxon>Asteroideae</taxon>
        <taxon>Anthemideae</taxon>
        <taxon>Anthemidinae</taxon>
        <taxon>Tanacetum</taxon>
    </lineage>
</organism>
<dbReference type="CDD" id="cd09274">
    <property type="entry name" value="RNase_HI_RT_Ty3"/>
    <property type="match status" value="1"/>
</dbReference>
<dbReference type="Gene3D" id="3.10.10.10">
    <property type="entry name" value="HIV Type 1 Reverse Transcriptase, subunit A, domain 1"/>
    <property type="match status" value="1"/>
</dbReference>
<name>A0A6L2LUA5_TANCI</name>
<dbReference type="InterPro" id="IPR043128">
    <property type="entry name" value="Rev_trsase/Diguanyl_cyclase"/>
</dbReference>
<feature type="region of interest" description="Disordered" evidence="4">
    <location>
        <begin position="1"/>
        <end position="69"/>
    </location>
</feature>
<dbReference type="InterPro" id="IPR050951">
    <property type="entry name" value="Retrovirus_Pol_polyprotein"/>
</dbReference>
<feature type="compositionally biased region" description="Polar residues" evidence="4">
    <location>
        <begin position="1502"/>
        <end position="1513"/>
    </location>
</feature>
<reference evidence="7" key="1">
    <citation type="journal article" date="2019" name="Sci. Rep.">
        <title>Draft genome of Tanacetum cinerariifolium, the natural source of mosquito coil.</title>
        <authorList>
            <person name="Yamashiro T."/>
            <person name="Shiraishi A."/>
            <person name="Satake H."/>
            <person name="Nakayama K."/>
        </authorList>
    </citation>
    <scope>NUCLEOTIDE SEQUENCE</scope>
</reference>
<keyword evidence="7" id="KW-0808">Transferase</keyword>
<dbReference type="GO" id="GO:0003964">
    <property type="term" value="F:RNA-directed DNA polymerase activity"/>
    <property type="evidence" value="ECO:0007669"/>
    <property type="project" value="UniProtKB-KW"/>
</dbReference>
<evidence type="ECO:0000256" key="1">
    <source>
        <dbReference type="ARBA" id="ARBA00022842"/>
    </source>
</evidence>
<comment type="caution">
    <text evidence="7">The sequence shown here is derived from an EMBL/GenBank/DDBJ whole genome shotgun (WGS) entry which is preliminary data.</text>
</comment>
<dbReference type="PANTHER" id="PTHR37984">
    <property type="entry name" value="PROTEIN CBG26694"/>
    <property type="match status" value="1"/>
</dbReference>
<accession>A0A6L2LUA5</accession>
<dbReference type="EMBL" id="BKCJ010005155">
    <property type="protein sequence ID" value="GEU65188.1"/>
    <property type="molecule type" value="Genomic_DNA"/>
</dbReference>
<sequence>MPPEDDVLLAEEQPLPAEEEDHEDPKEDPTDYPTDRDKEGEESSGDYADDEEEDEDEEEHLAPANSVLPPAYHTTARMYIRAQTPIPFPLRAAMIWLRAKSSSTSHPLPPPIVLPHTKAFMFMMRATAPSTYILAPRSETPPSGTPPLLPIPLPTSSPPLLLPSTDYREDVPEVTLPPRKRLYISLGPRFEVGKCSFAHTARPTGGFRADYGFVGTMNAEIRHDLDREIELGQRMTDFVTTVRQDTDEIYRRLDDARDDRLLMSGQLNSLRKVRRSHARTTRLMESEAKASREALVQSMDASDMARSKTQMVALKSQQRPARDPAHPDVPEEAATTTTNTPVINAQLKALIDQGVTDALAARDTDRINSGTGSRRIERTTCECTYTDFFKCQPINFKEFALMCGRMFPEESDKIEKYVGGLLDMIHGSVMASKPKTMQDVVEFATELIDKKIRTFAERQTENKRKECPKLKNNNHGNQGGIGNAPVKVYVVGNAWTNPDSNVVTGTFLLKNRYASILFDTGADRSFISTAFSSQIDITPTILDYYYDVELADKRLVGLNTIIRGCTLNFLNHPFNIYLIPIELGSFDVISVDFLGLSPTRQVEFQSDLMPDAAPVARAPYRFALSEMKELSYQLQELSKKRLHKAKFLTLGSSDLVCQKEGWIVLNVHRLPRTKQANGYHQLRVREEDILKTAFRTRYGYYEFQVMPFGLTNTPAIFMDLMNRIAKLMTKFTQKGVKFDWGDKEEAAFQLIKQKLCGAPILALPEGYEDFVVYCDASHKGLGDVLMQREKRRYLYKTKCTMFTDHKSLQHILDQKELNMRQRHWLELLSDYECEIRYHQGKLNVVADALSHKEWIKPLRVRALVMTIGLNLPKQILEAQIEAQKLENFKKEDVGGMIRKDIPKERLEPLANETLCLNGRSSLPCYSDLRIVIMHESHKSKYSIYRGSNKMYQDMEKLYWWPNMKADIATYVRKCLTCAKVKVEHQRVDNTFHVSNLKKCYSDDPLVIPLDGLHIDDKLYFMEEPIEIMDREAKRLKPSRIPIVKVRWNSRRGHEFTWEHEDQFQKKLRCKSWNSSLRVGSGSFGCCILISILGYSRLVWEMFAFLECALIALIKVEGNGSESNCWVGTGSVSPKLFCSGLKVYYLPPASSVREDEYSTIARDLPCNVECRGDRCRAHMRKQQRLFILIAVDSDITQLKALINQGVADALTARDAARSQNSKDNHDSGTGVRRQAPPACECTYQDFISYDLILDVVAVVMVQVEEGKKKVHYHVGACKSRMVKCTTFGYSGDKLRLFVGNIIVVSSMPPIYSLPPFMVCGVFDRGLMEACLPPESCSFGRCTISARNITRYFQDMPFLAIQNPTEVVNYTRAVLEASNVDLCRLCLGGVTDGSSLGAIFNHFTGKFDLSPNMVSNQFVQDHFHMPSLVAYDSPELFESSSKSVHRKRTPLDDPRTSQVLPEATSKKVTASLELIIERRVQIDRPVLNAARNQTTNHTHRTNGERSSSVHTEGKS</sequence>
<proteinExistence type="predicted"/>
<evidence type="ECO:0000259" key="6">
    <source>
        <dbReference type="Pfam" id="PF17921"/>
    </source>
</evidence>
<dbReference type="PANTHER" id="PTHR37984:SF5">
    <property type="entry name" value="PROTEIN NYNRIN-LIKE"/>
    <property type="match status" value="1"/>
</dbReference>
<feature type="compositionally biased region" description="Basic and acidic residues" evidence="4">
    <location>
        <begin position="320"/>
        <end position="329"/>
    </location>
</feature>
<keyword evidence="7" id="KW-0548">Nucleotidyltransferase</keyword>
<evidence type="ECO:0000256" key="3">
    <source>
        <dbReference type="ARBA" id="ARBA00023268"/>
    </source>
</evidence>
<dbReference type="SUPFAM" id="SSF56672">
    <property type="entry name" value="DNA/RNA polymerases"/>
    <property type="match status" value="1"/>
</dbReference>
<dbReference type="GO" id="GO:0015074">
    <property type="term" value="P:DNA integration"/>
    <property type="evidence" value="ECO:0007669"/>
    <property type="project" value="UniProtKB-KW"/>
</dbReference>
<evidence type="ECO:0000256" key="2">
    <source>
        <dbReference type="ARBA" id="ARBA00022908"/>
    </source>
</evidence>
<feature type="compositionally biased region" description="Basic and acidic residues" evidence="4">
    <location>
        <begin position="23"/>
        <end position="41"/>
    </location>
</feature>
<dbReference type="Pfam" id="PF08284">
    <property type="entry name" value="RVP_2"/>
    <property type="match status" value="1"/>
</dbReference>
<feature type="region of interest" description="Disordered" evidence="4">
    <location>
        <begin position="316"/>
        <end position="336"/>
    </location>
</feature>
<gene>
    <name evidence="7" type="ORF">Tci_037166</name>
</gene>
<feature type="domain" description="Integrase zinc-binding" evidence="6">
    <location>
        <begin position="927"/>
        <end position="982"/>
    </location>
</feature>
<protein>
    <submittedName>
        <fullName evidence="7">Putative reverse transcriptase domain-containing protein</fullName>
    </submittedName>
</protein>
<dbReference type="Pfam" id="PF17921">
    <property type="entry name" value="Integrase_H2C2"/>
    <property type="match status" value="1"/>
</dbReference>
<dbReference type="InterPro" id="IPR043502">
    <property type="entry name" value="DNA/RNA_pol_sf"/>
</dbReference>
<evidence type="ECO:0000259" key="5">
    <source>
        <dbReference type="Pfam" id="PF17919"/>
    </source>
</evidence>
<feature type="region of interest" description="Disordered" evidence="4">
    <location>
        <begin position="1484"/>
        <end position="1513"/>
    </location>
</feature>
<keyword evidence="1" id="KW-0460">Magnesium</keyword>
<feature type="domain" description="Reverse transcriptase/retrotransposon-derived protein RNase H-like" evidence="5">
    <location>
        <begin position="740"/>
        <end position="791"/>
    </location>
</feature>
<dbReference type="InterPro" id="IPR041588">
    <property type="entry name" value="Integrase_H2C2"/>
</dbReference>
<dbReference type="GO" id="GO:0006508">
    <property type="term" value="P:proteolysis"/>
    <property type="evidence" value="ECO:0007669"/>
    <property type="project" value="InterPro"/>
</dbReference>
<dbReference type="PROSITE" id="PS00141">
    <property type="entry name" value="ASP_PROTEASE"/>
    <property type="match status" value="1"/>
</dbReference>
<evidence type="ECO:0000313" key="7">
    <source>
        <dbReference type="EMBL" id="GEU65188.1"/>
    </source>
</evidence>
<keyword evidence="3" id="KW-0511">Multifunctional enzyme</keyword>
<dbReference type="InterPro" id="IPR041577">
    <property type="entry name" value="RT_RNaseH_2"/>
</dbReference>
<keyword evidence="2" id="KW-0229">DNA integration</keyword>
<dbReference type="Gene3D" id="3.30.70.270">
    <property type="match status" value="1"/>
</dbReference>